<dbReference type="AlphaFoldDB" id="A0AAV0AE76"/>
<keyword evidence="4" id="KW-1185">Reference proteome</keyword>
<comment type="caution">
    <text evidence="3">The sequence shown here is derived from an EMBL/GenBank/DDBJ whole genome shotgun (WGS) entry which is preliminary data.</text>
</comment>
<proteinExistence type="predicted"/>
<feature type="transmembrane region" description="Helical" evidence="2">
    <location>
        <begin position="118"/>
        <end position="142"/>
    </location>
</feature>
<protein>
    <submittedName>
        <fullName evidence="3">Uncharacterized protein</fullName>
    </submittedName>
</protein>
<reference evidence="3" key="1">
    <citation type="submission" date="2022-06" db="EMBL/GenBank/DDBJ databases">
        <authorList>
            <consortium name="SYNGENTA / RWTH Aachen University"/>
        </authorList>
    </citation>
    <scope>NUCLEOTIDE SEQUENCE</scope>
</reference>
<sequence length="146" mass="17076">MKFLKLSFWICLIVSPKLLIALALDDYYTDKNLNNNKEVPSLPQLEHEEKRNHLEARQRRGGRRGRGRGRGRGRNRFNSNRFGGNNFGDGGGGFGAHVLMYFYITGVLHGQRIKWMDVCFNTCLFIIFYLFLIPFQLFRIIIQEFL</sequence>
<keyword evidence="2" id="KW-0472">Membrane</keyword>
<evidence type="ECO:0000256" key="1">
    <source>
        <dbReference type="SAM" id="MobiDB-lite"/>
    </source>
</evidence>
<dbReference type="Proteomes" id="UP001153365">
    <property type="component" value="Unassembled WGS sequence"/>
</dbReference>
<feature type="compositionally biased region" description="Basic residues" evidence="1">
    <location>
        <begin position="59"/>
        <end position="75"/>
    </location>
</feature>
<evidence type="ECO:0000256" key="2">
    <source>
        <dbReference type="SAM" id="Phobius"/>
    </source>
</evidence>
<dbReference type="EMBL" id="CALTRL010000014">
    <property type="protein sequence ID" value="CAH7665898.1"/>
    <property type="molecule type" value="Genomic_DNA"/>
</dbReference>
<keyword evidence="2" id="KW-1133">Transmembrane helix</keyword>
<evidence type="ECO:0000313" key="4">
    <source>
        <dbReference type="Proteomes" id="UP001153365"/>
    </source>
</evidence>
<accession>A0AAV0AE76</accession>
<evidence type="ECO:0000313" key="3">
    <source>
        <dbReference type="EMBL" id="CAH7665898.1"/>
    </source>
</evidence>
<organism evidence="3 4">
    <name type="scientific">Phakopsora pachyrhizi</name>
    <name type="common">Asian soybean rust disease fungus</name>
    <dbReference type="NCBI Taxonomy" id="170000"/>
    <lineage>
        <taxon>Eukaryota</taxon>
        <taxon>Fungi</taxon>
        <taxon>Dikarya</taxon>
        <taxon>Basidiomycota</taxon>
        <taxon>Pucciniomycotina</taxon>
        <taxon>Pucciniomycetes</taxon>
        <taxon>Pucciniales</taxon>
        <taxon>Phakopsoraceae</taxon>
        <taxon>Phakopsora</taxon>
    </lineage>
</organism>
<feature type="region of interest" description="Disordered" evidence="1">
    <location>
        <begin position="50"/>
        <end position="81"/>
    </location>
</feature>
<keyword evidence="2" id="KW-0812">Transmembrane</keyword>
<feature type="transmembrane region" description="Helical" evidence="2">
    <location>
        <begin position="6"/>
        <end position="24"/>
    </location>
</feature>
<name>A0AAV0AE76_PHAPC</name>
<gene>
    <name evidence="3" type="ORF">PPACK8108_LOCUS192</name>
</gene>